<evidence type="ECO:0000259" key="1">
    <source>
        <dbReference type="Pfam" id="PF05709"/>
    </source>
</evidence>
<sequence>MDLYIEKDNLSIRMSSLGILVKDIKVSNVNLESTKKKINGKNGNLFLGATYTEKKISVIGNYYVGNELEDELMQDRINGLFVDTVPYYVTRMYSVNNNLYNFERPGEKKSFDLFRAEDQRLYHYRYKVLLDGEINYEFKGLSAAGLLYEVSFSFVTADIPFGITVPKDDNLTGKVKISYQGTAPCSQLEWPFSIQVIPTEDHIASCYFRIGNRTVSYVDPSNRLKKGDVLLFNGVSTTLNQLNVNDKTNYNYFVLEPNLDGYISYHCDVPSEITLLNKVEFYK</sequence>
<accession>A0AAW8RMD5</accession>
<dbReference type="AlphaFoldDB" id="A0AAW8RMD5"/>
<gene>
    <name evidence="2" type="ORF">P6Z85_10825</name>
</gene>
<evidence type="ECO:0000313" key="2">
    <source>
        <dbReference type="EMBL" id="MDT2370634.1"/>
    </source>
</evidence>
<dbReference type="Pfam" id="PF05709">
    <property type="entry name" value="Sipho_tail"/>
    <property type="match status" value="1"/>
</dbReference>
<dbReference type="Proteomes" id="UP001260956">
    <property type="component" value="Unassembled WGS sequence"/>
</dbReference>
<feature type="domain" description="Siphovirus-type tail component RIFT-related" evidence="1">
    <location>
        <begin position="28"/>
        <end position="113"/>
    </location>
</feature>
<proteinExistence type="predicted"/>
<dbReference type="InterPro" id="IPR008841">
    <property type="entry name" value="Siphovirus-type_tail_N"/>
</dbReference>
<evidence type="ECO:0000313" key="3">
    <source>
        <dbReference type="Proteomes" id="UP001260956"/>
    </source>
</evidence>
<dbReference type="RefSeq" id="WP_099746311.1">
    <property type="nucleotide sequence ID" value="NZ_CABGQB010000001.1"/>
</dbReference>
<name>A0AAW8RMD5_ENTFC</name>
<dbReference type="EMBL" id="JARPTX010000040">
    <property type="protein sequence ID" value="MDT2370634.1"/>
    <property type="molecule type" value="Genomic_DNA"/>
</dbReference>
<protein>
    <submittedName>
        <fullName evidence="2">Phage tail family protein</fullName>
    </submittedName>
</protein>
<organism evidence="2 3">
    <name type="scientific">Enterococcus faecium</name>
    <name type="common">Streptococcus faecium</name>
    <dbReference type="NCBI Taxonomy" id="1352"/>
    <lineage>
        <taxon>Bacteria</taxon>
        <taxon>Bacillati</taxon>
        <taxon>Bacillota</taxon>
        <taxon>Bacilli</taxon>
        <taxon>Lactobacillales</taxon>
        <taxon>Enterococcaceae</taxon>
        <taxon>Enterococcus</taxon>
    </lineage>
</organism>
<reference evidence="2" key="1">
    <citation type="submission" date="2023-03" db="EMBL/GenBank/DDBJ databases">
        <authorList>
            <person name="Shen W."/>
            <person name="Cai J."/>
        </authorList>
    </citation>
    <scope>NUCLEOTIDE SEQUENCE</scope>
    <source>
        <strain evidence="2">B1010-2</strain>
    </source>
</reference>
<comment type="caution">
    <text evidence="2">The sequence shown here is derived from an EMBL/GenBank/DDBJ whole genome shotgun (WGS) entry which is preliminary data.</text>
</comment>